<dbReference type="Pfam" id="PF14907">
    <property type="entry name" value="NTP_transf_5"/>
    <property type="match status" value="1"/>
</dbReference>
<organism evidence="1 2">
    <name type="scientific">Phenylobacterium soli</name>
    <dbReference type="NCBI Taxonomy" id="2170551"/>
    <lineage>
        <taxon>Bacteria</taxon>
        <taxon>Pseudomonadati</taxon>
        <taxon>Pseudomonadota</taxon>
        <taxon>Alphaproteobacteria</taxon>
        <taxon>Caulobacterales</taxon>
        <taxon>Caulobacteraceae</taxon>
        <taxon>Phenylobacterium</taxon>
    </lineage>
</organism>
<dbReference type="AlphaFoldDB" id="A0A328AAX4"/>
<dbReference type="RefSeq" id="WP_111530297.1">
    <property type="nucleotide sequence ID" value="NZ_JBHRSG010000003.1"/>
</dbReference>
<name>A0A328AAX4_9CAUL</name>
<comment type="caution">
    <text evidence="1">The sequence shown here is derived from an EMBL/GenBank/DDBJ whole genome shotgun (WGS) entry which is preliminary data.</text>
</comment>
<evidence type="ECO:0008006" key="3">
    <source>
        <dbReference type="Google" id="ProtNLM"/>
    </source>
</evidence>
<protein>
    <recommendedName>
        <fullName evidence="3">Nucleotidyltransferase family protein</fullName>
    </recommendedName>
</protein>
<dbReference type="EMBL" id="QFYQ01000002">
    <property type="protein sequence ID" value="RAK51735.1"/>
    <property type="molecule type" value="Genomic_DNA"/>
</dbReference>
<evidence type="ECO:0000313" key="2">
    <source>
        <dbReference type="Proteomes" id="UP000249254"/>
    </source>
</evidence>
<dbReference type="OrthoDB" id="7843417at2"/>
<dbReference type="InterPro" id="IPR039498">
    <property type="entry name" value="NTP_transf_5"/>
</dbReference>
<evidence type="ECO:0000313" key="1">
    <source>
        <dbReference type="EMBL" id="RAK51735.1"/>
    </source>
</evidence>
<dbReference type="Proteomes" id="UP000249254">
    <property type="component" value="Unassembled WGS sequence"/>
</dbReference>
<proteinExistence type="predicted"/>
<keyword evidence="2" id="KW-1185">Reference proteome</keyword>
<dbReference type="Gene3D" id="3.30.460.40">
    <property type="match status" value="1"/>
</dbReference>
<reference evidence="2" key="1">
    <citation type="submission" date="2018-05" db="EMBL/GenBank/DDBJ databases">
        <authorList>
            <person name="Li X."/>
        </authorList>
    </citation>
    <scope>NUCLEOTIDE SEQUENCE [LARGE SCALE GENOMIC DNA]</scope>
    <source>
        <strain evidence="2">LX32</strain>
    </source>
</reference>
<gene>
    <name evidence="1" type="ORF">DJ017_18055</name>
</gene>
<sequence>MNRLAALQALSALMRGAPPADCDWMEILRLANEALLTPQLHAAVEDAGRLDALPAEVRTFTTEVFTRNRERNRRLFAQLAEAVAVLNAAGVQPGLLKGAALWAASGCPESFDRMMNDLDLLVRPEEAPRAVEALEAAGFAAAKRHEGPRVHVVAELGRPQDVGFLDLHQRPPGPPGLAEAPAIEARLRPLRWQGLSLRTPDPALQVFFLVLHDQFHDGDYWSGAFSLRHLVDIAALSRAPEGVDWQGLEALARTGLARHALAAQLAAAEAIADADVPPTIRRRLWPRLQHARRMAQFRWPMAAGPLGAAAVISEAPWILAHRAADRRDQARLFGAPARASWADRLERLRQVLGGFADGKV</sequence>
<accession>A0A328AAX4</accession>